<reference evidence="2" key="1">
    <citation type="submission" date="2018-02" db="EMBL/GenBank/DDBJ databases">
        <authorList>
            <person name="Moore K."/>
            <person name="Momper L."/>
        </authorList>
    </citation>
    <scope>NUCLEOTIDE SEQUENCE [LARGE SCALE GENOMIC DNA]</scope>
    <source>
        <strain evidence="2">ULC18</strain>
    </source>
</reference>
<dbReference type="EMBL" id="PVWK01000099">
    <property type="protein sequence ID" value="PSB26824.1"/>
    <property type="molecule type" value="Genomic_DNA"/>
</dbReference>
<protein>
    <submittedName>
        <fullName evidence="1">Cytochrome b6-f complex subunit 6</fullName>
    </submittedName>
</protein>
<comment type="caution">
    <text evidence="1">The sequence shown here is derived from an EMBL/GenBank/DDBJ whole genome shotgun (WGS) entry which is preliminary data.</text>
</comment>
<organism evidence="1 2">
    <name type="scientific">Stenomitos frigidus ULC18</name>
    <dbReference type="NCBI Taxonomy" id="2107698"/>
    <lineage>
        <taxon>Bacteria</taxon>
        <taxon>Bacillati</taxon>
        <taxon>Cyanobacteriota</taxon>
        <taxon>Cyanophyceae</taxon>
        <taxon>Leptolyngbyales</taxon>
        <taxon>Leptolyngbyaceae</taxon>
        <taxon>Stenomitos</taxon>
    </lineage>
</organism>
<proteinExistence type="predicted"/>
<keyword evidence="2" id="KW-1185">Reference proteome</keyword>
<dbReference type="Proteomes" id="UP000239576">
    <property type="component" value="Unassembled WGS sequence"/>
</dbReference>
<sequence length="30" mass="3274">MALLLFPLLLGAVFVLAIGLFFTLRAVKLI</sequence>
<dbReference type="AlphaFoldDB" id="A0A2T1E2H5"/>
<evidence type="ECO:0000313" key="2">
    <source>
        <dbReference type="Proteomes" id="UP000239576"/>
    </source>
</evidence>
<name>A0A2T1E2H5_9CYAN</name>
<evidence type="ECO:0000313" key="1">
    <source>
        <dbReference type="EMBL" id="PSB26824.1"/>
    </source>
</evidence>
<gene>
    <name evidence="1" type="ORF">C7B82_18390</name>
</gene>
<reference evidence="1 2" key="2">
    <citation type="submission" date="2018-03" db="EMBL/GenBank/DDBJ databases">
        <title>The ancient ancestry and fast evolution of plastids.</title>
        <authorList>
            <person name="Moore K.R."/>
            <person name="Magnabosco C."/>
            <person name="Momper L."/>
            <person name="Gold D.A."/>
            <person name="Bosak T."/>
            <person name="Fournier G.P."/>
        </authorList>
    </citation>
    <scope>NUCLEOTIDE SEQUENCE [LARGE SCALE GENOMIC DNA]</scope>
    <source>
        <strain evidence="1 2">ULC18</strain>
    </source>
</reference>
<accession>A0A2T1E2H5</accession>